<dbReference type="InterPro" id="IPR014795">
    <property type="entry name" value="TacA_1-like"/>
</dbReference>
<dbReference type="GO" id="GO:0006355">
    <property type="term" value="P:regulation of DNA-templated transcription"/>
    <property type="evidence" value="ECO:0007669"/>
    <property type="project" value="InterPro"/>
</dbReference>
<protein>
    <recommendedName>
        <fullName evidence="5">DUF1778 domain-containing protein</fullName>
    </recommendedName>
</protein>
<name>K9XRY3_STAC7</name>
<dbReference type="OrthoDB" id="5297731at2"/>
<evidence type="ECO:0000313" key="3">
    <source>
        <dbReference type="EMBL" id="AFZ34844.1"/>
    </source>
</evidence>
<comment type="similarity">
    <text evidence="2">Belongs to the TacA antitoxin family.</text>
</comment>
<evidence type="ECO:0000313" key="4">
    <source>
        <dbReference type="Proteomes" id="UP000010473"/>
    </source>
</evidence>
<dbReference type="PANTHER" id="PTHR35401:SF2">
    <property type="entry name" value="ABC-TYPE TRANSPORT SYSTEM"/>
    <property type="match status" value="1"/>
</dbReference>
<reference evidence="4" key="1">
    <citation type="journal article" date="2013" name="Proc. Natl. Acad. Sci. U.S.A.">
        <title>Improving the coverage of the cyanobacterial phylum using diversity-driven genome sequencing.</title>
        <authorList>
            <person name="Shih P.M."/>
            <person name="Wu D."/>
            <person name="Latifi A."/>
            <person name="Axen S.D."/>
            <person name="Fewer D.P."/>
            <person name="Talla E."/>
            <person name="Calteau A."/>
            <person name="Cai F."/>
            <person name="Tandeau de Marsac N."/>
            <person name="Rippka R."/>
            <person name="Herdman M."/>
            <person name="Sivonen K."/>
            <person name="Coursin T."/>
            <person name="Laurent T."/>
            <person name="Goodwin L."/>
            <person name="Nolan M."/>
            <person name="Davenport K.W."/>
            <person name="Han C.S."/>
            <person name="Rubin E.M."/>
            <person name="Eisen J.A."/>
            <person name="Woyke T."/>
            <person name="Gugger M."/>
            <person name="Kerfeld C.A."/>
        </authorList>
    </citation>
    <scope>NUCLEOTIDE SEQUENCE [LARGE SCALE GENOMIC DNA]</scope>
    <source>
        <strain evidence="4">ATCC 29371 / PCC 7437</strain>
    </source>
</reference>
<dbReference type="NCBIfam" id="NF041551">
    <property type="entry name" value="YlcI_YnfO_N"/>
    <property type="match status" value="1"/>
</dbReference>
<dbReference type="Pfam" id="PF08681">
    <property type="entry name" value="TacA1"/>
    <property type="match status" value="1"/>
</dbReference>
<dbReference type="HOGENOM" id="CLU_152494_3_0_3"/>
<accession>K9XRY3</accession>
<dbReference type="AlphaFoldDB" id="K9XRY3"/>
<dbReference type="PANTHER" id="PTHR35401">
    <property type="entry name" value="COPG FAMILY HELIX-TURN-HELIX PROTEIN-RELATED-RELATED"/>
    <property type="match status" value="1"/>
</dbReference>
<dbReference type="InterPro" id="IPR013321">
    <property type="entry name" value="Arc_rbn_hlx_hlx"/>
</dbReference>
<keyword evidence="1" id="KW-1277">Toxin-antitoxin system</keyword>
<dbReference type="SUPFAM" id="SSF47598">
    <property type="entry name" value="Ribbon-helix-helix"/>
    <property type="match status" value="1"/>
</dbReference>
<keyword evidence="4" id="KW-1185">Reference proteome</keyword>
<dbReference type="STRING" id="111780.Sta7437_1274"/>
<evidence type="ECO:0000256" key="1">
    <source>
        <dbReference type="ARBA" id="ARBA00022649"/>
    </source>
</evidence>
<proteinExistence type="inferred from homology"/>
<dbReference type="RefSeq" id="WP_015192517.1">
    <property type="nucleotide sequence ID" value="NC_019748.1"/>
</dbReference>
<dbReference type="Proteomes" id="UP000010473">
    <property type="component" value="Chromosome"/>
</dbReference>
<gene>
    <name evidence="3" type="ordered locus">Sta7437_1274</name>
</gene>
<dbReference type="InterPro" id="IPR010985">
    <property type="entry name" value="Ribbon_hlx_hlx"/>
</dbReference>
<evidence type="ECO:0008006" key="5">
    <source>
        <dbReference type="Google" id="ProtNLM"/>
    </source>
</evidence>
<dbReference type="eggNOG" id="COG4453">
    <property type="taxonomic scope" value="Bacteria"/>
</dbReference>
<dbReference type="KEGG" id="scs:Sta7437_1274"/>
<sequence>MSSSTKNDARVTARIPQQIKETLEQAAILSGATLNQFIVAAAIKEAQQILEADRAIKLSQQDAEKVFSLLENPPTPNERLKTAAAKHRAFFHETD</sequence>
<evidence type="ECO:0000256" key="2">
    <source>
        <dbReference type="ARBA" id="ARBA00049988"/>
    </source>
</evidence>
<organism evidence="3 4">
    <name type="scientific">Stanieria cyanosphaera (strain ATCC 29371 / PCC 7437)</name>
    <dbReference type="NCBI Taxonomy" id="111780"/>
    <lineage>
        <taxon>Bacteria</taxon>
        <taxon>Bacillati</taxon>
        <taxon>Cyanobacteriota</taxon>
        <taxon>Cyanophyceae</taxon>
        <taxon>Pleurocapsales</taxon>
        <taxon>Dermocarpellaceae</taxon>
        <taxon>Stanieria</taxon>
    </lineage>
</organism>
<dbReference type="Gene3D" id="1.10.1220.10">
    <property type="entry name" value="Met repressor-like"/>
    <property type="match status" value="1"/>
</dbReference>
<dbReference type="Gene3D" id="1.20.890.30">
    <property type="entry name" value="VCA0319-like"/>
    <property type="match status" value="1"/>
</dbReference>
<dbReference type="EMBL" id="CP003653">
    <property type="protein sequence ID" value="AFZ34844.1"/>
    <property type="molecule type" value="Genomic_DNA"/>
</dbReference>